<sequence length="216" mass="21961">MNIGVLGTGTVGQTIASRLVELGHSVTMGARQAGNENATAWAAAHHGRAGTFAEAAAFGALVINCTNGAGALDALAAAGEANLAGKVLIDVTNPLDFSAGMPPTLTVANTDSLAERIQAAYPATKVVKSLNTVTASVMVRPDTVPGDHVVFVAGEDAGAKEITRGLLGEFGWPEARVLDLGGIRAARGMEMYLPLWLSLYGALGVGAFNIAVHAAK</sequence>
<name>A0A8J7KPU6_9ACTN</name>
<evidence type="ECO:0000313" key="5">
    <source>
        <dbReference type="Proteomes" id="UP000622552"/>
    </source>
</evidence>
<dbReference type="InterPro" id="IPR051267">
    <property type="entry name" value="STEAP_metalloreductase"/>
</dbReference>
<evidence type="ECO:0000259" key="3">
    <source>
        <dbReference type="Pfam" id="PF03807"/>
    </source>
</evidence>
<evidence type="ECO:0000256" key="2">
    <source>
        <dbReference type="SAM" id="Phobius"/>
    </source>
</evidence>
<dbReference type="Gene3D" id="3.40.50.720">
    <property type="entry name" value="NAD(P)-binding Rossmann-like Domain"/>
    <property type="match status" value="1"/>
</dbReference>
<keyword evidence="2" id="KW-0472">Membrane</keyword>
<comment type="caution">
    <text evidence="4">The sequence shown here is derived from an EMBL/GenBank/DDBJ whole genome shotgun (WGS) entry which is preliminary data.</text>
</comment>
<feature type="domain" description="Pyrroline-5-carboxylate reductase catalytic N-terminal" evidence="3">
    <location>
        <begin position="3"/>
        <end position="94"/>
    </location>
</feature>
<keyword evidence="5" id="KW-1185">Reference proteome</keyword>
<dbReference type="GO" id="GO:0016491">
    <property type="term" value="F:oxidoreductase activity"/>
    <property type="evidence" value="ECO:0007669"/>
    <property type="project" value="UniProtKB-KW"/>
</dbReference>
<keyword evidence="2" id="KW-0812">Transmembrane</keyword>
<dbReference type="RefSeq" id="WP_197008080.1">
    <property type="nucleotide sequence ID" value="NZ_BONS01000013.1"/>
</dbReference>
<dbReference type="AlphaFoldDB" id="A0A8J7KPU6"/>
<dbReference type="SUPFAM" id="SSF51735">
    <property type="entry name" value="NAD(P)-binding Rossmann-fold domains"/>
    <property type="match status" value="1"/>
</dbReference>
<feature type="transmembrane region" description="Helical" evidence="2">
    <location>
        <begin position="193"/>
        <end position="215"/>
    </location>
</feature>
<evidence type="ECO:0000313" key="4">
    <source>
        <dbReference type="EMBL" id="MBG6141696.1"/>
    </source>
</evidence>
<dbReference type="InterPro" id="IPR036291">
    <property type="entry name" value="NAD(P)-bd_dom_sf"/>
</dbReference>
<dbReference type="EMBL" id="JADOUF010000001">
    <property type="protein sequence ID" value="MBG6141696.1"/>
    <property type="molecule type" value="Genomic_DNA"/>
</dbReference>
<organism evidence="4 5">
    <name type="scientific">Longispora fulva</name>
    <dbReference type="NCBI Taxonomy" id="619741"/>
    <lineage>
        <taxon>Bacteria</taxon>
        <taxon>Bacillati</taxon>
        <taxon>Actinomycetota</taxon>
        <taxon>Actinomycetes</taxon>
        <taxon>Micromonosporales</taxon>
        <taxon>Micromonosporaceae</taxon>
        <taxon>Longispora</taxon>
    </lineage>
</organism>
<dbReference type="PANTHER" id="PTHR14239:SF10">
    <property type="entry name" value="REDUCTASE"/>
    <property type="match status" value="1"/>
</dbReference>
<keyword evidence="1" id="KW-0560">Oxidoreductase</keyword>
<gene>
    <name evidence="4" type="ORF">IW245_007890</name>
</gene>
<accession>A0A8J7KPU6</accession>
<keyword evidence="2" id="KW-1133">Transmembrane helix</keyword>
<dbReference type="InterPro" id="IPR028939">
    <property type="entry name" value="P5C_Rdtase_cat_N"/>
</dbReference>
<dbReference type="Pfam" id="PF03807">
    <property type="entry name" value="F420_oxidored"/>
    <property type="match status" value="1"/>
</dbReference>
<protein>
    <submittedName>
        <fullName evidence="4">Putative dinucleotide-binding enzyme</fullName>
    </submittedName>
</protein>
<dbReference type="PANTHER" id="PTHR14239">
    <property type="entry name" value="DUDULIN-RELATED"/>
    <property type="match status" value="1"/>
</dbReference>
<dbReference type="Proteomes" id="UP000622552">
    <property type="component" value="Unassembled WGS sequence"/>
</dbReference>
<reference evidence="4" key="1">
    <citation type="submission" date="2020-11" db="EMBL/GenBank/DDBJ databases">
        <title>Sequencing the genomes of 1000 actinobacteria strains.</title>
        <authorList>
            <person name="Klenk H.-P."/>
        </authorList>
    </citation>
    <scope>NUCLEOTIDE SEQUENCE</scope>
    <source>
        <strain evidence="4">DSM 45356</strain>
    </source>
</reference>
<evidence type="ECO:0000256" key="1">
    <source>
        <dbReference type="ARBA" id="ARBA00023002"/>
    </source>
</evidence>
<proteinExistence type="predicted"/>